<reference evidence="1 2" key="1">
    <citation type="journal article" date="2019" name="Nat. Ecol. Evol.">
        <title>Megaphylogeny resolves global patterns of mushroom evolution.</title>
        <authorList>
            <person name="Varga T."/>
            <person name="Krizsan K."/>
            <person name="Foldi C."/>
            <person name="Dima B."/>
            <person name="Sanchez-Garcia M."/>
            <person name="Sanchez-Ramirez S."/>
            <person name="Szollosi G.J."/>
            <person name="Szarkandi J.G."/>
            <person name="Papp V."/>
            <person name="Albert L."/>
            <person name="Andreopoulos W."/>
            <person name="Angelini C."/>
            <person name="Antonin V."/>
            <person name="Barry K.W."/>
            <person name="Bougher N.L."/>
            <person name="Buchanan P."/>
            <person name="Buyck B."/>
            <person name="Bense V."/>
            <person name="Catcheside P."/>
            <person name="Chovatia M."/>
            <person name="Cooper J."/>
            <person name="Damon W."/>
            <person name="Desjardin D."/>
            <person name="Finy P."/>
            <person name="Geml J."/>
            <person name="Haridas S."/>
            <person name="Hughes K."/>
            <person name="Justo A."/>
            <person name="Karasinski D."/>
            <person name="Kautmanova I."/>
            <person name="Kiss B."/>
            <person name="Kocsube S."/>
            <person name="Kotiranta H."/>
            <person name="LaButti K.M."/>
            <person name="Lechner B.E."/>
            <person name="Liimatainen K."/>
            <person name="Lipzen A."/>
            <person name="Lukacs Z."/>
            <person name="Mihaltcheva S."/>
            <person name="Morgado L.N."/>
            <person name="Niskanen T."/>
            <person name="Noordeloos M.E."/>
            <person name="Ohm R.A."/>
            <person name="Ortiz-Santana B."/>
            <person name="Ovrebo C."/>
            <person name="Racz N."/>
            <person name="Riley R."/>
            <person name="Savchenko A."/>
            <person name="Shiryaev A."/>
            <person name="Soop K."/>
            <person name="Spirin V."/>
            <person name="Szebenyi C."/>
            <person name="Tomsovsky M."/>
            <person name="Tulloss R.E."/>
            <person name="Uehling J."/>
            <person name="Grigoriev I.V."/>
            <person name="Vagvolgyi C."/>
            <person name="Papp T."/>
            <person name="Martin F.M."/>
            <person name="Miettinen O."/>
            <person name="Hibbett D.S."/>
            <person name="Nagy L.G."/>
        </authorList>
    </citation>
    <scope>NUCLEOTIDE SEQUENCE [LARGE SCALE GENOMIC DNA]</scope>
    <source>
        <strain evidence="1 2">NL-1719</strain>
    </source>
</reference>
<accession>A0ACD3ALB2</accession>
<keyword evidence="2" id="KW-1185">Reference proteome</keyword>
<dbReference type="EMBL" id="ML208415">
    <property type="protein sequence ID" value="TFK66134.1"/>
    <property type="molecule type" value="Genomic_DNA"/>
</dbReference>
<feature type="non-terminal residue" evidence="1">
    <location>
        <position position="258"/>
    </location>
</feature>
<proteinExistence type="predicted"/>
<protein>
    <submittedName>
        <fullName evidence="1">Uncharacterized protein</fullName>
    </submittedName>
</protein>
<sequence length="258" mass="28465">MQTPTPPPFGVSGPAATGAPPLPGQVPFPSPFGTPGPVQYPPQPPAIQITPDPSAPLPSPDEWTPPYVSPALIRFKHSWEAFIDSLMREWKTLNVVSALLLSAILTMFQVPDASSDPITRTAALLSLVCATMSLCYGCMYILRFGTMRSMIRASRWAEEAAKNKTSIWWNVWVFLAMPVVWIAWSMIFFVFSLLSYIWRTGSSSDPPQRNPLSPSGALVARIMITLVFGLGMVYFVLIVVTLRRYGQSTQGRGMRSKI</sequence>
<evidence type="ECO:0000313" key="2">
    <source>
        <dbReference type="Proteomes" id="UP000308600"/>
    </source>
</evidence>
<name>A0ACD3ALB2_9AGAR</name>
<evidence type="ECO:0000313" key="1">
    <source>
        <dbReference type="EMBL" id="TFK66134.1"/>
    </source>
</evidence>
<dbReference type="Proteomes" id="UP000308600">
    <property type="component" value="Unassembled WGS sequence"/>
</dbReference>
<organism evidence="1 2">
    <name type="scientific">Pluteus cervinus</name>
    <dbReference type="NCBI Taxonomy" id="181527"/>
    <lineage>
        <taxon>Eukaryota</taxon>
        <taxon>Fungi</taxon>
        <taxon>Dikarya</taxon>
        <taxon>Basidiomycota</taxon>
        <taxon>Agaricomycotina</taxon>
        <taxon>Agaricomycetes</taxon>
        <taxon>Agaricomycetidae</taxon>
        <taxon>Agaricales</taxon>
        <taxon>Pluteineae</taxon>
        <taxon>Pluteaceae</taxon>
        <taxon>Pluteus</taxon>
    </lineage>
</organism>
<gene>
    <name evidence="1" type="ORF">BDN72DRAFT_772446</name>
</gene>